<evidence type="ECO:0000313" key="5">
    <source>
        <dbReference type="EMBL" id="KAL0474165.1"/>
    </source>
</evidence>
<evidence type="ECO:0000256" key="1">
    <source>
        <dbReference type="ARBA" id="ARBA00022729"/>
    </source>
</evidence>
<dbReference type="PROSITE" id="PS51257">
    <property type="entry name" value="PROKAR_LIPOPROTEIN"/>
    <property type="match status" value="1"/>
</dbReference>
<dbReference type="InterPro" id="IPR000254">
    <property type="entry name" value="CBD"/>
</dbReference>
<keyword evidence="1 3" id="KW-0732">Signal</keyword>
<evidence type="ECO:0000256" key="2">
    <source>
        <dbReference type="SAM" id="MobiDB-lite"/>
    </source>
</evidence>
<dbReference type="Proteomes" id="UP001451303">
    <property type="component" value="Unassembled WGS sequence"/>
</dbReference>
<feature type="region of interest" description="Disordered" evidence="2">
    <location>
        <begin position="100"/>
        <end position="157"/>
    </location>
</feature>
<dbReference type="PROSITE" id="PS00562">
    <property type="entry name" value="CBM1_1"/>
    <property type="match status" value="1"/>
</dbReference>
<keyword evidence="6" id="KW-1185">Reference proteome</keyword>
<evidence type="ECO:0000313" key="6">
    <source>
        <dbReference type="Proteomes" id="UP001451303"/>
    </source>
</evidence>
<feature type="compositionally biased region" description="Low complexity" evidence="2">
    <location>
        <begin position="101"/>
        <end position="149"/>
    </location>
</feature>
<accession>A0ABR3DNC8</accession>
<evidence type="ECO:0000259" key="4">
    <source>
        <dbReference type="PROSITE" id="PS51164"/>
    </source>
</evidence>
<gene>
    <name evidence="5" type="ORF">QR685DRAFT_542629</name>
</gene>
<dbReference type="EMBL" id="JAVLET010000002">
    <property type="protein sequence ID" value="KAL0474165.1"/>
    <property type="molecule type" value="Genomic_DNA"/>
</dbReference>
<protein>
    <recommendedName>
        <fullName evidence="4">CBM1 domain-containing protein</fullName>
    </recommendedName>
</protein>
<dbReference type="PROSITE" id="PS51164">
    <property type="entry name" value="CBM1_2"/>
    <property type="match status" value="1"/>
</dbReference>
<organism evidence="5 6">
    <name type="scientific">Neurospora intermedia</name>
    <dbReference type="NCBI Taxonomy" id="5142"/>
    <lineage>
        <taxon>Eukaryota</taxon>
        <taxon>Fungi</taxon>
        <taxon>Dikarya</taxon>
        <taxon>Ascomycota</taxon>
        <taxon>Pezizomycotina</taxon>
        <taxon>Sordariomycetes</taxon>
        <taxon>Sordariomycetidae</taxon>
        <taxon>Sordariales</taxon>
        <taxon>Sordariaceae</taxon>
        <taxon>Neurospora</taxon>
    </lineage>
</organism>
<dbReference type="InterPro" id="IPR035971">
    <property type="entry name" value="CBD_sf"/>
</dbReference>
<dbReference type="Pfam" id="PF25485">
    <property type="entry name" value="DUF7908"/>
    <property type="match status" value="1"/>
</dbReference>
<feature type="signal peptide" evidence="3">
    <location>
        <begin position="1"/>
        <end position="16"/>
    </location>
</feature>
<name>A0ABR3DNC8_NEUIN</name>
<dbReference type="SMART" id="SM00236">
    <property type="entry name" value="fCBD"/>
    <property type="match status" value="1"/>
</dbReference>
<dbReference type="InterPro" id="IPR057230">
    <property type="entry name" value="DUF7908"/>
</dbReference>
<dbReference type="Pfam" id="PF00734">
    <property type="entry name" value="CBM_1"/>
    <property type="match status" value="1"/>
</dbReference>
<comment type="caution">
    <text evidence="5">The sequence shown here is derived from an EMBL/GenBank/DDBJ whole genome shotgun (WGS) entry which is preliminary data.</text>
</comment>
<reference evidence="5 6" key="1">
    <citation type="submission" date="2023-09" db="EMBL/GenBank/DDBJ databases">
        <title>Multi-omics analysis of a traditional fermented food reveals byproduct-associated fungal strains for waste-to-food upcycling.</title>
        <authorList>
            <consortium name="Lawrence Berkeley National Laboratory"/>
            <person name="Rekdal V.M."/>
            <person name="Villalobos-Escobedo J.M."/>
            <person name="Rodriguez-Valeron N."/>
            <person name="Garcia M.O."/>
            <person name="Vasquez D.P."/>
            <person name="Damayanti I."/>
            <person name="Sorensen P.M."/>
            <person name="Baidoo E.E."/>
            <person name="De Carvalho A.C."/>
            <person name="Riley R."/>
            <person name="Lipzen A."/>
            <person name="He G."/>
            <person name="Yan M."/>
            <person name="Haridas S."/>
            <person name="Daum C."/>
            <person name="Yoshinaga Y."/>
            <person name="Ng V."/>
            <person name="Grigoriev I.V."/>
            <person name="Munk R."/>
            <person name="Nuraida L."/>
            <person name="Wijaya C.H."/>
            <person name="Morales P.-C."/>
            <person name="Keasling J.D."/>
        </authorList>
    </citation>
    <scope>NUCLEOTIDE SEQUENCE [LARGE SCALE GENOMIC DNA]</scope>
    <source>
        <strain evidence="5 6">FGSC 2613</strain>
    </source>
</reference>
<proteinExistence type="predicted"/>
<dbReference type="SUPFAM" id="SSF57180">
    <property type="entry name" value="Cellulose-binding domain"/>
    <property type="match status" value="1"/>
</dbReference>
<sequence>MRVLAFIPVLAAVASAGCTRRSSQKPAPTETVQGEGGAWSQCGGVGWAGATSCVSGYTCSKINDYYSQCIPGSTTAILKAVPLTTSTFSSSAAPVTTTLKSSSAPTSIRSTTTSSLSSAPVATTLKTSESTVPTSVSSTTLESSTGTPSATTVPSNPNPTVLESGWYWIRAVAAPNFHKYLQGGASSATSSNQTALLEDHTTAGQFNIIDGQLVFNTKPAQLYLNVENPTDKTQRKLKTWFSTTKNAYGTFKFQGDTLTWSVADIKRQNEAAWLVCTGQEVFINTGAYLYQTPAGCSDQTIHSYGGSTANV</sequence>
<feature type="chain" id="PRO_5047207925" description="CBM1 domain-containing protein" evidence="3">
    <location>
        <begin position="17"/>
        <end position="311"/>
    </location>
</feature>
<evidence type="ECO:0000256" key="3">
    <source>
        <dbReference type="SAM" id="SignalP"/>
    </source>
</evidence>
<feature type="domain" description="CBM1" evidence="4">
    <location>
        <begin position="34"/>
        <end position="70"/>
    </location>
</feature>